<dbReference type="InterPro" id="IPR019749">
    <property type="entry name" value="Band_41_domain"/>
</dbReference>
<protein>
    <submittedName>
        <fullName evidence="2">FERM domain containing 3</fullName>
    </submittedName>
</protein>
<accession>A0A674MG63</accession>
<evidence type="ECO:0000313" key="3">
    <source>
        <dbReference type="Proteomes" id="UP000005226"/>
    </source>
</evidence>
<dbReference type="Pfam" id="PF09379">
    <property type="entry name" value="FERM_N"/>
    <property type="match status" value="1"/>
</dbReference>
<keyword evidence="3" id="KW-1185">Reference proteome</keyword>
<reference evidence="2" key="3">
    <citation type="submission" date="2025-09" db="UniProtKB">
        <authorList>
            <consortium name="Ensembl"/>
        </authorList>
    </citation>
    <scope>IDENTIFICATION</scope>
</reference>
<dbReference type="PANTHER" id="PTHR23280:SF8">
    <property type="entry name" value="FERM DOMAIN-CONTAINING PROTEIN 3"/>
    <property type="match status" value="1"/>
</dbReference>
<dbReference type="CDD" id="cd14473">
    <property type="entry name" value="FERM_B-lobe"/>
    <property type="match status" value="1"/>
</dbReference>
<dbReference type="InterPro" id="IPR018979">
    <property type="entry name" value="FERM_N"/>
</dbReference>
<dbReference type="InterPro" id="IPR018980">
    <property type="entry name" value="FERM_PH-like_C"/>
</dbReference>
<dbReference type="FunFam" id="3.10.20.90:FF:000002">
    <property type="entry name" value="Erythrocyte protein band 4.1-like 3"/>
    <property type="match status" value="1"/>
</dbReference>
<dbReference type="SUPFAM" id="SSF47031">
    <property type="entry name" value="Second domain of FERM"/>
    <property type="match status" value="1"/>
</dbReference>
<dbReference type="Ensembl" id="ENSTRUT00000074985.1">
    <property type="protein sequence ID" value="ENSTRUP00000060025.1"/>
    <property type="gene ID" value="ENSTRUG00000011338.3"/>
</dbReference>
<dbReference type="PROSITE" id="PS50057">
    <property type="entry name" value="FERM_3"/>
    <property type="match status" value="1"/>
</dbReference>
<dbReference type="Pfam" id="PF00373">
    <property type="entry name" value="FERM_M"/>
    <property type="match status" value="1"/>
</dbReference>
<dbReference type="InterPro" id="IPR035963">
    <property type="entry name" value="FERM_2"/>
</dbReference>
<evidence type="ECO:0000259" key="1">
    <source>
        <dbReference type="PROSITE" id="PS50057"/>
    </source>
</evidence>
<dbReference type="InterPro" id="IPR029071">
    <property type="entry name" value="Ubiquitin-like_domsf"/>
</dbReference>
<dbReference type="SUPFAM" id="SSF50729">
    <property type="entry name" value="PH domain-like"/>
    <property type="match status" value="1"/>
</dbReference>
<reference evidence="2" key="2">
    <citation type="submission" date="2025-08" db="UniProtKB">
        <authorList>
            <consortium name="Ensembl"/>
        </authorList>
    </citation>
    <scope>IDENTIFICATION</scope>
</reference>
<organism evidence="2 3">
    <name type="scientific">Takifugu rubripes</name>
    <name type="common">Japanese pufferfish</name>
    <name type="synonym">Fugu rubripes</name>
    <dbReference type="NCBI Taxonomy" id="31033"/>
    <lineage>
        <taxon>Eukaryota</taxon>
        <taxon>Metazoa</taxon>
        <taxon>Chordata</taxon>
        <taxon>Craniata</taxon>
        <taxon>Vertebrata</taxon>
        <taxon>Euteleostomi</taxon>
        <taxon>Actinopterygii</taxon>
        <taxon>Neopterygii</taxon>
        <taxon>Teleostei</taxon>
        <taxon>Neoteleostei</taxon>
        <taxon>Acanthomorphata</taxon>
        <taxon>Eupercaria</taxon>
        <taxon>Tetraodontiformes</taxon>
        <taxon>Tetradontoidea</taxon>
        <taxon>Tetraodontidae</taxon>
        <taxon>Takifugu</taxon>
    </lineage>
</organism>
<reference evidence="2 3" key="1">
    <citation type="journal article" date="2011" name="Genome Biol. Evol.">
        <title>Integration of the genetic map and genome assembly of fugu facilitates insights into distinct features of genome evolution in teleosts and mammals.</title>
        <authorList>
            <person name="Kai W."/>
            <person name="Kikuchi K."/>
            <person name="Tohari S."/>
            <person name="Chew A.K."/>
            <person name="Tay A."/>
            <person name="Fujiwara A."/>
            <person name="Hosoya S."/>
            <person name="Suetake H."/>
            <person name="Naruse K."/>
            <person name="Brenner S."/>
            <person name="Suzuki Y."/>
            <person name="Venkatesh B."/>
        </authorList>
    </citation>
    <scope>NUCLEOTIDE SEQUENCE [LARGE SCALE GENOMIC DNA]</scope>
</reference>
<feature type="domain" description="FERM" evidence="1">
    <location>
        <begin position="18"/>
        <end position="312"/>
    </location>
</feature>
<dbReference type="AlphaFoldDB" id="A0A674MG63"/>
<dbReference type="Gene3D" id="3.10.20.90">
    <property type="entry name" value="Phosphatidylinositol 3-kinase Catalytic Subunit, Chain A, domain 1"/>
    <property type="match status" value="1"/>
</dbReference>
<dbReference type="SMART" id="SM01195">
    <property type="entry name" value="FA"/>
    <property type="match status" value="1"/>
</dbReference>
<dbReference type="CDD" id="cd17102">
    <property type="entry name" value="FERM_F1_FRMD3"/>
    <property type="match status" value="1"/>
</dbReference>
<dbReference type="Proteomes" id="UP000005226">
    <property type="component" value="Chromosome 21"/>
</dbReference>
<proteinExistence type="predicted"/>
<name>A0A674MG63_TAKRU</name>
<dbReference type="GO" id="GO:0031032">
    <property type="term" value="P:actomyosin structure organization"/>
    <property type="evidence" value="ECO:0007669"/>
    <property type="project" value="TreeGrafter"/>
</dbReference>
<dbReference type="InterPro" id="IPR014352">
    <property type="entry name" value="FERM/acyl-CoA-bd_prot_sf"/>
</dbReference>
<dbReference type="Gene3D" id="2.30.29.30">
    <property type="entry name" value="Pleckstrin-homology domain (PH domain)/Phosphotyrosine-binding domain (PTB)"/>
    <property type="match status" value="1"/>
</dbReference>
<dbReference type="Gene3D" id="1.20.80.10">
    <property type="match status" value="1"/>
</dbReference>
<evidence type="ECO:0000313" key="2">
    <source>
        <dbReference type="Ensembl" id="ENSTRUP00000060025.1"/>
    </source>
</evidence>
<dbReference type="FunFam" id="1.20.80.10:FF:000006">
    <property type="entry name" value="FERM domain-containing protein 5 isoform X1"/>
    <property type="match status" value="1"/>
</dbReference>
<dbReference type="InterPro" id="IPR019748">
    <property type="entry name" value="FERM_central"/>
</dbReference>
<dbReference type="GeneTree" id="ENSGT00940000158577"/>
<dbReference type="InterPro" id="IPR014847">
    <property type="entry name" value="FA"/>
</dbReference>
<dbReference type="GO" id="GO:0005856">
    <property type="term" value="C:cytoskeleton"/>
    <property type="evidence" value="ECO:0007669"/>
    <property type="project" value="TreeGrafter"/>
</dbReference>
<dbReference type="PANTHER" id="PTHR23280">
    <property type="entry name" value="4.1 G PROTEIN"/>
    <property type="match status" value="1"/>
</dbReference>
<dbReference type="PRINTS" id="PR00935">
    <property type="entry name" value="BAND41"/>
</dbReference>
<sequence length="573" mass="64345">MKMLRFRSPSNRSLDQEVLCTIRLLDDSEISCSIQRDTKGQFLLDHVCNHYNLLEKDYFGIRYVDPEKQRHWLEPNKPVARQMKLAQQPYTMCFRVKFYPSEPMKIKEELTRYLLYLQLKRDIYHGRLLCPFAEAAYLGACIVQAELGDYDPEEHPSDYIRDFKLFPKQSLKLERKIIEIHKNELRGQCSALAELNMLQRAHSLETYGVDPHPCKDFTGSTAFLGFTAKGLLYLKPTRLALLTCNGISHPPPVSLSFSRQKKLVLTFHTLTPAACKHLWKCGVENQAFYKCAKSSQIKTVCSSNIFFKGSRFRYSGRVAKEVIEASSKIQREAPEVCRYAQVGKLPNFQPFSARCNTLIFFFFYCVFSEISFSPMRGLKTSMGFCFLPLWRSVTSSSLIKADKGGGAEVKKKGGQNGNGVDFLSSRGRALLSYCCCDLYFIHVLSSLHITGHKCVSSTCEESFLPCYLIACVSSPFTSPPPSSLPSHADAPWALTHVLSNGAARPSLLKLPMDLLTAFTAFPFQSPPPPPLIFPHPIWRKKSILGSQSKCCSGKASVSGGAGGTHQIRIACSP</sequence>
<dbReference type="InterPro" id="IPR019747">
    <property type="entry name" value="FERM_CS"/>
</dbReference>
<dbReference type="PROSITE" id="PS00660">
    <property type="entry name" value="FERM_1"/>
    <property type="match status" value="1"/>
</dbReference>
<gene>
    <name evidence="2" type="primary">frmd3</name>
</gene>
<dbReference type="Pfam" id="PF08736">
    <property type="entry name" value="FA"/>
    <property type="match status" value="1"/>
</dbReference>
<dbReference type="SMART" id="SM01196">
    <property type="entry name" value="FERM_C"/>
    <property type="match status" value="1"/>
</dbReference>
<dbReference type="SMART" id="SM00295">
    <property type="entry name" value="B41"/>
    <property type="match status" value="1"/>
</dbReference>
<dbReference type="Pfam" id="PF09380">
    <property type="entry name" value="FERM_C"/>
    <property type="match status" value="1"/>
</dbReference>
<dbReference type="InterPro" id="IPR000299">
    <property type="entry name" value="FERM_domain"/>
</dbReference>
<dbReference type="SUPFAM" id="SSF54236">
    <property type="entry name" value="Ubiquitin-like"/>
    <property type="match status" value="1"/>
</dbReference>
<dbReference type="InterPro" id="IPR011993">
    <property type="entry name" value="PH-like_dom_sf"/>
</dbReference>